<protein>
    <recommendedName>
        <fullName evidence="5">2-dehydro-3-deoxy-phosphogluconate aldolase</fullName>
        <ecNumber evidence="5">4.1.2.14</ecNumber>
    </recommendedName>
</protein>
<dbReference type="PANTHER" id="PTHR30246:SF1">
    <property type="entry name" value="2-DEHYDRO-3-DEOXY-6-PHOSPHOGALACTONATE ALDOLASE-RELATED"/>
    <property type="match status" value="1"/>
</dbReference>
<dbReference type="InterPro" id="IPR000887">
    <property type="entry name" value="Aldlse_KDPG_KHG"/>
</dbReference>
<dbReference type="Proteomes" id="UP000050836">
    <property type="component" value="Unassembled WGS sequence"/>
</dbReference>
<dbReference type="Pfam" id="PF01081">
    <property type="entry name" value="Aldolase"/>
    <property type="match status" value="1"/>
</dbReference>
<evidence type="ECO:0000256" key="3">
    <source>
        <dbReference type="ARBA" id="ARBA00006906"/>
    </source>
</evidence>
<evidence type="ECO:0000313" key="8">
    <source>
        <dbReference type="EMBL" id="KRG42744.1"/>
    </source>
</evidence>
<dbReference type="RefSeq" id="WP_057505990.1">
    <property type="nucleotide sequence ID" value="NZ_LLXS01000017.1"/>
</dbReference>
<evidence type="ECO:0000256" key="4">
    <source>
        <dbReference type="ARBA" id="ARBA00011233"/>
    </source>
</evidence>
<evidence type="ECO:0000256" key="6">
    <source>
        <dbReference type="ARBA" id="ARBA00023239"/>
    </source>
</evidence>
<gene>
    <name evidence="8" type="ORF">ARC78_08620</name>
</gene>
<keyword evidence="9" id="KW-1185">Reference proteome</keyword>
<dbReference type="NCBIfam" id="NF004325">
    <property type="entry name" value="PRK05718.1"/>
    <property type="match status" value="1"/>
</dbReference>
<comment type="pathway">
    <text evidence="2">Carbohydrate acid metabolism; 2-dehydro-3-deoxy-D-gluconate degradation; D-glyceraldehyde 3-phosphate and pyruvate from 2-dehydro-3-deoxy-D-gluconate: step 2/2.</text>
</comment>
<dbReference type="SUPFAM" id="SSF51569">
    <property type="entry name" value="Aldolase"/>
    <property type="match status" value="1"/>
</dbReference>
<comment type="subunit">
    <text evidence="4">Homotrimer.</text>
</comment>
<dbReference type="AlphaFoldDB" id="A0A0R0AQK0"/>
<evidence type="ECO:0000256" key="2">
    <source>
        <dbReference type="ARBA" id="ARBA00004736"/>
    </source>
</evidence>
<dbReference type="InterPro" id="IPR031337">
    <property type="entry name" value="KDPG/KHG_AS_1"/>
</dbReference>
<dbReference type="Gene3D" id="3.20.20.70">
    <property type="entry name" value="Aldolase class I"/>
    <property type="match status" value="1"/>
</dbReference>
<evidence type="ECO:0000256" key="7">
    <source>
        <dbReference type="ARBA" id="ARBA00023277"/>
    </source>
</evidence>
<keyword evidence="7" id="KW-0119">Carbohydrate metabolism</keyword>
<dbReference type="InterPro" id="IPR013785">
    <property type="entry name" value="Aldolase_TIM"/>
</dbReference>
<evidence type="ECO:0000313" key="9">
    <source>
        <dbReference type="Proteomes" id="UP000050836"/>
    </source>
</evidence>
<proteinExistence type="inferred from homology"/>
<dbReference type="EMBL" id="LLXS01000017">
    <property type="protein sequence ID" value="KRG42744.1"/>
    <property type="molecule type" value="Genomic_DNA"/>
</dbReference>
<comment type="caution">
    <text evidence="8">The sequence shown here is derived from an EMBL/GenBank/DDBJ whole genome shotgun (WGS) entry which is preliminary data.</text>
</comment>
<dbReference type="CDD" id="cd00452">
    <property type="entry name" value="KDPG_aldolase"/>
    <property type="match status" value="1"/>
</dbReference>
<dbReference type="PROSITE" id="PS00159">
    <property type="entry name" value="ALDOLASE_KDPG_KHG_1"/>
    <property type="match status" value="1"/>
</dbReference>
<name>A0A0R0AQK0_9GAMM</name>
<evidence type="ECO:0000256" key="1">
    <source>
        <dbReference type="ARBA" id="ARBA00000654"/>
    </source>
</evidence>
<dbReference type="GO" id="GO:0008675">
    <property type="term" value="F:2-dehydro-3-deoxy-phosphogluconate aldolase activity"/>
    <property type="evidence" value="ECO:0007669"/>
    <property type="project" value="UniProtKB-EC"/>
</dbReference>
<dbReference type="NCBIfam" id="TIGR01182">
    <property type="entry name" value="eda"/>
    <property type="match status" value="1"/>
</dbReference>
<dbReference type="EC" id="4.1.2.14" evidence="5"/>
<organism evidence="8 9">
    <name type="scientific">Stenotrophomonas pictorum JCM 9942</name>
    <dbReference type="NCBI Taxonomy" id="1236960"/>
    <lineage>
        <taxon>Bacteria</taxon>
        <taxon>Pseudomonadati</taxon>
        <taxon>Pseudomonadota</taxon>
        <taxon>Gammaproteobacteria</taxon>
        <taxon>Lysobacterales</taxon>
        <taxon>Lysobacteraceae</taxon>
        <taxon>Stenotrophomonas</taxon>
    </lineage>
</organism>
<dbReference type="PANTHER" id="PTHR30246">
    <property type="entry name" value="2-KETO-3-DEOXY-6-PHOSPHOGLUCONATE ALDOLASE"/>
    <property type="match status" value="1"/>
</dbReference>
<comment type="catalytic activity">
    <reaction evidence="1">
        <text>2-dehydro-3-deoxy-6-phospho-D-gluconate = D-glyceraldehyde 3-phosphate + pyruvate</text>
        <dbReference type="Rhea" id="RHEA:17089"/>
        <dbReference type="ChEBI" id="CHEBI:15361"/>
        <dbReference type="ChEBI" id="CHEBI:57569"/>
        <dbReference type="ChEBI" id="CHEBI:59776"/>
        <dbReference type="EC" id="4.1.2.14"/>
    </reaction>
</comment>
<accession>A0A0R0AQK0</accession>
<keyword evidence="6" id="KW-0456">Lyase</keyword>
<comment type="similarity">
    <text evidence="3">Belongs to the KHG/KDPG aldolase family.</text>
</comment>
<sequence length="222" mass="22862">MSIAQLQDRAEQLLTAAGILPVVTVHTLDQARAVSAALLEGGLPAIELTLRTPVAMEALAMLKRELPDVVVGAGTVLTVEQMQRAIDAGADFLVTPGTPAHMAEALAAAPLPVVPGAASPTELLTLVARGFRICKLFPATAVGGLAMIKGVAGPIPELKLCPTGGITEATAGDYLSQKNVVCIGGSWMVQDSWIRAGQWDEVKRSAAAAAEIVRTARAARAG</sequence>
<reference evidence="8 9" key="1">
    <citation type="submission" date="2015-10" db="EMBL/GenBank/DDBJ databases">
        <title>Genome sequencing and analysis of members of genus Stenotrophomonas.</title>
        <authorList>
            <person name="Patil P.P."/>
            <person name="Midha S."/>
            <person name="Patil P.B."/>
        </authorList>
    </citation>
    <scope>NUCLEOTIDE SEQUENCE [LARGE SCALE GENOMIC DNA]</scope>
    <source>
        <strain evidence="8 9">JCM 9942</strain>
    </source>
</reference>
<evidence type="ECO:0000256" key="5">
    <source>
        <dbReference type="ARBA" id="ARBA00013063"/>
    </source>
</evidence>